<dbReference type="Proteomes" id="UP001057402">
    <property type="component" value="Chromosome 9"/>
</dbReference>
<reference evidence="2" key="1">
    <citation type="journal article" date="2023" name="Front. Plant Sci.">
        <title>Chromosomal-level genome assembly of Melastoma candidum provides insights into trichome evolution.</title>
        <authorList>
            <person name="Zhong Y."/>
            <person name="Wu W."/>
            <person name="Sun C."/>
            <person name="Zou P."/>
            <person name="Liu Y."/>
            <person name="Dai S."/>
            <person name="Zhou R."/>
        </authorList>
    </citation>
    <scope>NUCLEOTIDE SEQUENCE [LARGE SCALE GENOMIC DNA]</scope>
</reference>
<organism evidence="1 2">
    <name type="scientific">Melastoma candidum</name>
    <dbReference type="NCBI Taxonomy" id="119954"/>
    <lineage>
        <taxon>Eukaryota</taxon>
        <taxon>Viridiplantae</taxon>
        <taxon>Streptophyta</taxon>
        <taxon>Embryophyta</taxon>
        <taxon>Tracheophyta</taxon>
        <taxon>Spermatophyta</taxon>
        <taxon>Magnoliopsida</taxon>
        <taxon>eudicotyledons</taxon>
        <taxon>Gunneridae</taxon>
        <taxon>Pentapetalae</taxon>
        <taxon>rosids</taxon>
        <taxon>malvids</taxon>
        <taxon>Myrtales</taxon>
        <taxon>Melastomataceae</taxon>
        <taxon>Melastomatoideae</taxon>
        <taxon>Melastomateae</taxon>
        <taxon>Melastoma</taxon>
    </lineage>
</organism>
<name>A0ACB9MPV0_9MYRT</name>
<evidence type="ECO:0000313" key="1">
    <source>
        <dbReference type="EMBL" id="KAI4325389.1"/>
    </source>
</evidence>
<accession>A0ACB9MPV0</accession>
<protein>
    <submittedName>
        <fullName evidence="1">Uncharacterized protein</fullName>
    </submittedName>
</protein>
<evidence type="ECO:0000313" key="2">
    <source>
        <dbReference type="Proteomes" id="UP001057402"/>
    </source>
</evidence>
<gene>
    <name evidence="1" type="ORF">MLD38_030794</name>
</gene>
<comment type="caution">
    <text evidence="1">The sequence shown here is derived from an EMBL/GenBank/DDBJ whole genome shotgun (WGS) entry which is preliminary data.</text>
</comment>
<sequence length="212" mass="23203">MAVVERFRLREGKSKAHNTKVSKGKGKGNGLARKCTALVKEQRARIYILHQCATMLLCWKGIRVYVTKVICDDLKFPPFLHELKSQSLNLCVCPQRLLPAPLRRRITCLVATAPPPTAKVASDTKIKTLKARQIIDSRGNPTVEVDLVMGGSTVYRSAVPSGASTEIYEALELRDGDKRVYGGKGVLNAVRIINEVLGGSSTSSITRTLTLT</sequence>
<proteinExistence type="predicted"/>
<dbReference type="EMBL" id="CM042888">
    <property type="protein sequence ID" value="KAI4325389.1"/>
    <property type="molecule type" value="Genomic_DNA"/>
</dbReference>
<keyword evidence="2" id="KW-1185">Reference proteome</keyword>